<dbReference type="SUPFAM" id="SSF56752">
    <property type="entry name" value="D-aminoacid aminotransferase-like PLP-dependent enzymes"/>
    <property type="match status" value="1"/>
</dbReference>
<sequence length="497" mass="54565">RHLFRQGREVLVAASHASTAGDDDMAAAGGRLLVVNGVLQTSEAPPIAAFLEGTFGAYTTTRTHGDASVVLFWERHLRRLADSARILAESGAVPGFLETPPSRLRQLIGESLCVGLRKAVKGRMSEGGGAGSEEFAISTIIRGWEEEEAESRSLDVCVHIGFYVPQLFGTGARLAVAGRGRERAEAKSTEWVRIRKHMEKLRPPLATELLLSNDGDRMLEGSVTNFFVVCRRKVIQTVSDESLGDPDGRYSIEVQTAPVSDGVLPGVIRQLVIEICSRNRIPFLEVAPSWADRELWEEAFITNSLRLLQHVEIIQAPTSYEDLHLKTWREVSWTEKQFEGPGAITIEIQLWAATRPPFSRFLSPSLFAPKVDRVQVGGQTNHDHQPWAKRPRAGRGPGQSRPAEGQVRSMCQSQTGDVHPPTAGQVGRITGCVPSCEQLQLLQFPQPPDITVATPDLARVLDNMLPQLRLSSSSLDFDASSSSSQCVLERLLVINYG</sequence>
<dbReference type="Gene3D" id="3.20.10.10">
    <property type="entry name" value="D-amino Acid Aminotransferase, subunit A, domain 2"/>
    <property type="match status" value="1"/>
</dbReference>
<proteinExistence type="predicted"/>
<evidence type="ECO:0000256" key="1">
    <source>
        <dbReference type="SAM" id="MobiDB-lite"/>
    </source>
</evidence>
<evidence type="ECO:0000313" key="3">
    <source>
        <dbReference type="Proteomes" id="UP000652761"/>
    </source>
</evidence>
<dbReference type="GO" id="GO:0003824">
    <property type="term" value="F:catalytic activity"/>
    <property type="evidence" value="ECO:0007669"/>
    <property type="project" value="InterPro"/>
</dbReference>
<dbReference type="AlphaFoldDB" id="A0A843V3G4"/>
<gene>
    <name evidence="2" type="ORF">Taro_023019</name>
</gene>
<dbReference type="Gene3D" id="3.30.470.10">
    <property type="match status" value="1"/>
</dbReference>
<evidence type="ECO:0008006" key="4">
    <source>
        <dbReference type="Google" id="ProtNLM"/>
    </source>
</evidence>
<name>A0A843V3G4_COLES</name>
<evidence type="ECO:0000313" key="2">
    <source>
        <dbReference type="EMBL" id="MQL90425.1"/>
    </source>
</evidence>
<dbReference type="EMBL" id="NMUH01001240">
    <property type="protein sequence ID" value="MQL90425.1"/>
    <property type="molecule type" value="Genomic_DNA"/>
</dbReference>
<dbReference type="PANTHER" id="PTHR47703">
    <property type="entry name" value="D-AMINOACID AMINOTRANSFERASE-LIKE PLP-DEPENDENT ENZYMES SUPERFAMILY PROTEIN"/>
    <property type="match status" value="1"/>
</dbReference>
<feature type="non-terminal residue" evidence="2">
    <location>
        <position position="497"/>
    </location>
</feature>
<feature type="region of interest" description="Disordered" evidence="1">
    <location>
        <begin position="377"/>
        <end position="423"/>
    </location>
</feature>
<dbReference type="InterPro" id="IPR043131">
    <property type="entry name" value="BCAT-like_N"/>
</dbReference>
<dbReference type="PANTHER" id="PTHR47703:SF2">
    <property type="entry name" value="D-AMINOACID AMINOTRANSFERASE-LIKE PLP-DEPENDENT ENZYMES SUPERFAMILY PROTEIN"/>
    <property type="match status" value="1"/>
</dbReference>
<dbReference type="InterPro" id="IPR036038">
    <property type="entry name" value="Aminotransferase-like"/>
</dbReference>
<keyword evidence="3" id="KW-1185">Reference proteome</keyword>
<dbReference type="OrthoDB" id="59470at2759"/>
<organism evidence="2 3">
    <name type="scientific">Colocasia esculenta</name>
    <name type="common">Wild taro</name>
    <name type="synonym">Arum esculentum</name>
    <dbReference type="NCBI Taxonomy" id="4460"/>
    <lineage>
        <taxon>Eukaryota</taxon>
        <taxon>Viridiplantae</taxon>
        <taxon>Streptophyta</taxon>
        <taxon>Embryophyta</taxon>
        <taxon>Tracheophyta</taxon>
        <taxon>Spermatophyta</taxon>
        <taxon>Magnoliopsida</taxon>
        <taxon>Liliopsida</taxon>
        <taxon>Araceae</taxon>
        <taxon>Aroideae</taxon>
        <taxon>Colocasieae</taxon>
        <taxon>Colocasia</taxon>
    </lineage>
</organism>
<comment type="caution">
    <text evidence="2">The sequence shown here is derived from an EMBL/GenBank/DDBJ whole genome shotgun (WGS) entry which is preliminary data.</text>
</comment>
<dbReference type="Pfam" id="PF01063">
    <property type="entry name" value="Aminotran_4"/>
    <property type="match status" value="1"/>
</dbReference>
<dbReference type="InterPro" id="IPR043132">
    <property type="entry name" value="BCAT-like_C"/>
</dbReference>
<accession>A0A843V3G4</accession>
<dbReference type="InterPro" id="IPR001544">
    <property type="entry name" value="Aminotrans_IV"/>
</dbReference>
<protein>
    <recommendedName>
        <fullName evidence="4">Class IV aminotransferase</fullName>
    </recommendedName>
</protein>
<dbReference type="Proteomes" id="UP000652761">
    <property type="component" value="Unassembled WGS sequence"/>
</dbReference>
<reference evidence="2" key="1">
    <citation type="submission" date="2017-07" db="EMBL/GenBank/DDBJ databases">
        <title>Taro Niue Genome Assembly and Annotation.</title>
        <authorList>
            <person name="Atibalentja N."/>
            <person name="Keating K."/>
            <person name="Fields C.J."/>
        </authorList>
    </citation>
    <scope>NUCLEOTIDE SEQUENCE</scope>
    <source>
        <strain evidence="2">Niue_2</strain>
        <tissue evidence="2">Leaf</tissue>
    </source>
</reference>